<name>A0A1B7L246_9ENTR</name>
<dbReference type="STRING" id="1691903.A9B99_09125"/>
<proteinExistence type="predicted"/>
<evidence type="ECO:0000313" key="3">
    <source>
        <dbReference type="EMBL" id="OAT76464.1"/>
    </source>
</evidence>
<evidence type="ECO:0000256" key="2">
    <source>
        <dbReference type="SAM" id="SignalP"/>
    </source>
</evidence>
<comment type="caution">
    <text evidence="3">The sequence shown here is derived from an EMBL/GenBank/DDBJ whole genome shotgun (WGS) entry which is preliminary data.</text>
</comment>
<dbReference type="AlphaFoldDB" id="A0A1B7L246"/>
<protein>
    <submittedName>
        <fullName evidence="3">Protein K</fullName>
    </submittedName>
</protein>
<organism evidence="3 4">
    <name type="scientific">Mangrovibacter phragmitis</name>
    <dbReference type="NCBI Taxonomy" id="1691903"/>
    <lineage>
        <taxon>Bacteria</taxon>
        <taxon>Pseudomonadati</taxon>
        <taxon>Pseudomonadota</taxon>
        <taxon>Gammaproteobacteria</taxon>
        <taxon>Enterobacterales</taxon>
        <taxon>Enterobacteriaceae</taxon>
        <taxon>Mangrovibacter</taxon>
    </lineage>
</organism>
<keyword evidence="4" id="KW-1185">Reference proteome</keyword>
<sequence>MIKRATLAALLPAILLANGCDDASKDKANTAEAPTTAQASKTAPGANELDKRLAEIRAQSTSAKIEEFNQLKDNDPKLLQKSVVAEVKKQLPLLIDDATMMSDVSSEGNTFTYKFVIKGLPASITKNEEWRSNMQKVIIKNYCSNDNRVKVFRSLFPDGAVYNYYQDNELVYSWKAQPSICKE</sequence>
<accession>A0A1B7L246</accession>
<reference evidence="4" key="1">
    <citation type="submission" date="2016-05" db="EMBL/GenBank/DDBJ databases">
        <authorList>
            <person name="Behera P."/>
            <person name="Vaishampayan P."/>
            <person name="Singh N."/>
            <person name="Raina V."/>
            <person name="Suar M."/>
            <person name="Pattnaik A."/>
            <person name="Rastogi G."/>
        </authorList>
    </citation>
    <scope>NUCLEOTIDE SEQUENCE [LARGE SCALE GENOMIC DNA]</scope>
    <source>
        <strain evidence="4">MP23</strain>
    </source>
</reference>
<feature type="region of interest" description="Disordered" evidence="1">
    <location>
        <begin position="26"/>
        <end position="46"/>
    </location>
</feature>
<dbReference type="RefSeq" id="WP_064598457.1">
    <property type="nucleotide sequence ID" value="NZ_CP134782.1"/>
</dbReference>
<evidence type="ECO:0000313" key="4">
    <source>
        <dbReference type="Proteomes" id="UP000078225"/>
    </source>
</evidence>
<dbReference type="Proteomes" id="UP000078225">
    <property type="component" value="Unassembled WGS sequence"/>
</dbReference>
<dbReference type="OrthoDB" id="6458274at2"/>
<keyword evidence="2" id="KW-0732">Signal</keyword>
<feature type="compositionally biased region" description="Polar residues" evidence="1">
    <location>
        <begin position="32"/>
        <end position="41"/>
    </location>
</feature>
<dbReference type="EMBL" id="LYRP01000022">
    <property type="protein sequence ID" value="OAT76464.1"/>
    <property type="molecule type" value="Genomic_DNA"/>
</dbReference>
<feature type="chain" id="PRO_5008596615" evidence="2">
    <location>
        <begin position="20"/>
        <end position="183"/>
    </location>
</feature>
<gene>
    <name evidence="3" type="ORF">A9B99_09125</name>
</gene>
<evidence type="ECO:0000256" key="1">
    <source>
        <dbReference type="SAM" id="MobiDB-lite"/>
    </source>
</evidence>
<feature type="signal peptide" evidence="2">
    <location>
        <begin position="1"/>
        <end position="19"/>
    </location>
</feature>